<reference evidence="3 4" key="1">
    <citation type="journal article" date="2021" name="Commun. Biol.">
        <title>The genome of Shorea leprosula (Dipterocarpaceae) highlights the ecological relevance of drought in aseasonal tropical rainforests.</title>
        <authorList>
            <person name="Ng K.K.S."/>
            <person name="Kobayashi M.J."/>
            <person name="Fawcett J.A."/>
            <person name="Hatakeyama M."/>
            <person name="Paape T."/>
            <person name="Ng C.H."/>
            <person name="Ang C.C."/>
            <person name="Tnah L.H."/>
            <person name="Lee C.T."/>
            <person name="Nishiyama T."/>
            <person name="Sese J."/>
            <person name="O'Brien M.J."/>
            <person name="Copetti D."/>
            <person name="Mohd Noor M.I."/>
            <person name="Ong R.C."/>
            <person name="Putra M."/>
            <person name="Sireger I.Z."/>
            <person name="Indrioko S."/>
            <person name="Kosugi Y."/>
            <person name="Izuno A."/>
            <person name="Isagi Y."/>
            <person name="Lee S.L."/>
            <person name="Shimizu K.K."/>
        </authorList>
    </citation>
    <scope>NUCLEOTIDE SEQUENCE [LARGE SCALE GENOMIC DNA]</scope>
    <source>
        <strain evidence="3">214</strain>
    </source>
</reference>
<evidence type="ECO:0000313" key="3">
    <source>
        <dbReference type="EMBL" id="GKV44760.1"/>
    </source>
</evidence>
<name>A0AAV5M5I1_9ROSI</name>
<feature type="transmembrane region" description="Helical" evidence="1">
    <location>
        <begin position="349"/>
        <end position="371"/>
    </location>
</feature>
<keyword evidence="4" id="KW-1185">Reference proteome</keyword>
<feature type="transmembrane region" description="Helical" evidence="1">
    <location>
        <begin position="319"/>
        <end position="342"/>
    </location>
</feature>
<dbReference type="InterPro" id="IPR026961">
    <property type="entry name" value="PGG_dom"/>
</dbReference>
<evidence type="ECO:0000259" key="2">
    <source>
        <dbReference type="Pfam" id="PF13962"/>
    </source>
</evidence>
<keyword evidence="1" id="KW-0472">Membrane</keyword>
<dbReference type="Proteomes" id="UP001054252">
    <property type="component" value="Unassembled WGS sequence"/>
</dbReference>
<dbReference type="EMBL" id="BPVZ01000185">
    <property type="protein sequence ID" value="GKV44760.1"/>
    <property type="molecule type" value="Genomic_DNA"/>
</dbReference>
<evidence type="ECO:0000313" key="4">
    <source>
        <dbReference type="Proteomes" id="UP001054252"/>
    </source>
</evidence>
<protein>
    <recommendedName>
        <fullName evidence="2">PGG domain-containing protein</fullName>
    </recommendedName>
</protein>
<organism evidence="3 4">
    <name type="scientific">Rubroshorea leprosula</name>
    <dbReference type="NCBI Taxonomy" id="152421"/>
    <lineage>
        <taxon>Eukaryota</taxon>
        <taxon>Viridiplantae</taxon>
        <taxon>Streptophyta</taxon>
        <taxon>Embryophyta</taxon>
        <taxon>Tracheophyta</taxon>
        <taxon>Spermatophyta</taxon>
        <taxon>Magnoliopsida</taxon>
        <taxon>eudicotyledons</taxon>
        <taxon>Gunneridae</taxon>
        <taxon>Pentapetalae</taxon>
        <taxon>rosids</taxon>
        <taxon>malvids</taxon>
        <taxon>Malvales</taxon>
        <taxon>Dipterocarpaceae</taxon>
        <taxon>Rubroshorea</taxon>
    </lineage>
</organism>
<comment type="caution">
    <text evidence="3">The sequence shown here is derived from an EMBL/GenBank/DDBJ whole genome shotgun (WGS) entry which is preliminary data.</text>
</comment>
<keyword evidence="1" id="KW-1133">Transmembrane helix</keyword>
<evidence type="ECO:0000256" key="1">
    <source>
        <dbReference type="SAM" id="Phobius"/>
    </source>
</evidence>
<dbReference type="PANTHER" id="PTHR24177">
    <property type="entry name" value="CASKIN"/>
    <property type="match status" value="1"/>
</dbReference>
<dbReference type="GO" id="GO:0016020">
    <property type="term" value="C:membrane"/>
    <property type="evidence" value="ECO:0007669"/>
    <property type="project" value="TreeGrafter"/>
</dbReference>
<gene>
    <name evidence="3" type="ORF">SLEP1_g51918</name>
</gene>
<feature type="domain" description="PGG" evidence="2">
    <location>
        <begin position="231"/>
        <end position="342"/>
    </location>
</feature>
<feature type="transmembrane region" description="Helical" evidence="1">
    <location>
        <begin position="232"/>
        <end position="258"/>
    </location>
</feature>
<dbReference type="Pfam" id="PF13962">
    <property type="entry name" value="PGG"/>
    <property type="match status" value="1"/>
</dbReference>
<sequence length="395" mass="44642">MVIFLYFKGDKSCTPYRCININIKSATAYKLNLRLGVIHPLNHNHPLHLNAEIKRIYDLKLTHVLARETQRLMCKQISTWGIESYKDEVAAATFEAIASGKVDFVVEMMKFNPRRLTTVKDGIGRNILLAAIAFRQEEIAKFIYESNASKSLIGQYDNYLNSLLHVAGQMAPSVQLHGMSSPALQMQKEVQWYKEVENISVYSKETINVYGLTPHKVFTSEHKQSLFAADKWMKFTAGCYTVVGTLIITIMFAAAFTIPGGNNQETGLPLFINRKAFKIYMIFDAVSLCSASTSVVTFLGILTSSYNIEDFDKYAPTKLIVGLSSLFISVAAMMTAFCLALLLMLQRRWWILIPCMLLAGMPVTLFVLLQFPLLVEIFNLTYCRSPIFLRKRSVT</sequence>
<proteinExistence type="predicted"/>
<keyword evidence="1" id="KW-0812">Transmembrane</keyword>
<dbReference type="PANTHER" id="PTHR24177:SF329">
    <property type="entry name" value="ANKYRIN REPEAT PROTEIN"/>
    <property type="match status" value="1"/>
</dbReference>
<feature type="transmembrane region" description="Helical" evidence="1">
    <location>
        <begin position="279"/>
        <end position="299"/>
    </location>
</feature>
<accession>A0AAV5M5I1</accession>
<dbReference type="AlphaFoldDB" id="A0AAV5M5I1"/>